<keyword evidence="5" id="KW-1185">Reference proteome</keyword>
<dbReference type="Gene3D" id="3.30.497.10">
    <property type="entry name" value="Antithrombin, subunit I, domain 2"/>
    <property type="match status" value="1"/>
</dbReference>
<feature type="compositionally biased region" description="Pro residues" evidence="2">
    <location>
        <begin position="48"/>
        <end position="57"/>
    </location>
</feature>
<dbReference type="Proteomes" id="UP001318040">
    <property type="component" value="Chromosome 38"/>
</dbReference>
<dbReference type="Gene3D" id="2.30.39.10">
    <property type="entry name" value="Alpha-1-antitrypsin, domain 1"/>
    <property type="match status" value="1"/>
</dbReference>
<dbReference type="GO" id="GO:0016525">
    <property type="term" value="P:negative regulation of angiogenesis"/>
    <property type="evidence" value="ECO:0007669"/>
    <property type="project" value="TreeGrafter"/>
</dbReference>
<evidence type="ECO:0000256" key="2">
    <source>
        <dbReference type="SAM" id="MobiDB-lite"/>
    </source>
</evidence>
<evidence type="ECO:0000256" key="1">
    <source>
        <dbReference type="RuleBase" id="RU000411"/>
    </source>
</evidence>
<feature type="domain" description="Serpin" evidence="4">
    <location>
        <begin position="95"/>
        <end position="462"/>
    </location>
</feature>
<feature type="signal peptide" evidence="3">
    <location>
        <begin position="1"/>
        <end position="20"/>
    </location>
</feature>
<reference evidence="6" key="1">
    <citation type="submission" date="2025-08" db="UniProtKB">
        <authorList>
            <consortium name="RefSeq"/>
        </authorList>
    </citation>
    <scope>IDENTIFICATION</scope>
    <source>
        <tissue evidence="6">Sperm</tissue>
    </source>
</reference>
<dbReference type="SUPFAM" id="SSF56574">
    <property type="entry name" value="Serpins"/>
    <property type="match status" value="1"/>
</dbReference>
<organism evidence="5 6">
    <name type="scientific">Petromyzon marinus</name>
    <name type="common">Sea lamprey</name>
    <dbReference type="NCBI Taxonomy" id="7757"/>
    <lineage>
        <taxon>Eukaryota</taxon>
        <taxon>Metazoa</taxon>
        <taxon>Chordata</taxon>
        <taxon>Craniata</taxon>
        <taxon>Vertebrata</taxon>
        <taxon>Cyclostomata</taxon>
        <taxon>Hyperoartia</taxon>
        <taxon>Petromyzontiformes</taxon>
        <taxon>Petromyzontidae</taxon>
        <taxon>Petromyzon</taxon>
    </lineage>
</organism>
<dbReference type="PANTHER" id="PTHR11461:SF84">
    <property type="entry name" value="PIGMENT EPITHELIUM-DERIVED FACTOR"/>
    <property type="match status" value="1"/>
</dbReference>
<keyword evidence="3" id="KW-0732">Signal</keyword>
<feature type="region of interest" description="Disordered" evidence="2">
    <location>
        <begin position="22"/>
        <end position="77"/>
    </location>
</feature>
<dbReference type="InterPro" id="IPR036186">
    <property type="entry name" value="Serpin_sf"/>
</dbReference>
<gene>
    <name evidence="6" type="primary">SERPINF1</name>
</gene>
<comment type="similarity">
    <text evidence="1">Belongs to the serpin family.</text>
</comment>
<accession>A0AAJ7TV57</accession>
<sequence>MRKLLVLLLFVSLLVYLTTAQDPPRVRRPRPPPKPKRPPKRPAKPRVTQPPPPPPPAATAAAAAAPEEDRADDAEEDLTPFPDKMLARAHANFGLEVFRRAAAAADERSNVLLSPIALSTSLSMLLLGAAPGSSSWKRLSKALNYDTVQQGDVHDLQRQLLATLGSEAKGQQQHAARVYLQRGLPPKEAYVADVLKFYGTEPKVLSGSTGRDLQDINGWLSQRTSGVLRDAVPALPADLSLLLVSAMHVKAKWALQFPPEETAQGVFHAGGGKRGPVALRVATMRRDDVPIRYGLDTELGCRVAQLPLQGGCSLLLFVPVEVTGNLTVVEESLTSEFVADIVRALHSVRARLSVPRLALRDAGDLAGAVKQLKLESLFSSDADLSALSEAQVGLAVSAVRHAALLELAEEGGGGGALDAAARGPAEEAHVHRMEFSVDRPFVFMVRHDATGALPLVGRIVNPAVA</sequence>
<evidence type="ECO:0000313" key="6">
    <source>
        <dbReference type="RefSeq" id="XP_032823590.1"/>
    </source>
</evidence>
<evidence type="ECO:0000256" key="3">
    <source>
        <dbReference type="SAM" id="SignalP"/>
    </source>
</evidence>
<protein>
    <submittedName>
        <fullName evidence="6">Pigment epithelium-derived factor</fullName>
    </submittedName>
</protein>
<dbReference type="GO" id="GO:0004867">
    <property type="term" value="F:serine-type endopeptidase inhibitor activity"/>
    <property type="evidence" value="ECO:0007669"/>
    <property type="project" value="InterPro"/>
</dbReference>
<dbReference type="Pfam" id="PF00079">
    <property type="entry name" value="Serpin"/>
    <property type="match status" value="1"/>
</dbReference>
<name>A0AAJ7TV57_PETMA</name>
<dbReference type="InterPro" id="IPR000215">
    <property type="entry name" value="Serpin_fam"/>
</dbReference>
<evidence type="ECO:0000313" key="5">
    <source>
        <dbReference type="Proteomes" id="UP001318040"/>
    </source>
</evidence>
<dbReference type="InterPro" id="IPR042185">
    <property type="entry name" value="Serpin_sf_2"/>
</dbReference>
<dbReference type="PANTHER" id="PTHR11461">
    <property type="entry name" value="SERINE PROTEASE INHIBITOR, SERPIN"/>
    <property type="match status" value="1"/>
</dbReference>
<dbReference type="InterPro" id="IPR023796">
    <property type="entry name" value="Serpin_dom"/>
</dbReference>
<proteinExistence type="inferred from homology"/>
<evidence type="ECO:0000259" key="4">
    <source>
        <dbReference type="SMART" id="SM00093"/>
    </source>
</evidence>
<dbReference type="RefSeq" id="XP_032823590.1">
    <property type="nucleotide sequence ID" value="XM_032967699.1"/>
</dbReference>
<feature type="compositionally biased region" description="Basic residues" evidence="2">
    <location>
        <begin position="26"/>
        <end position="44"/>
    </location>
</feature>
<dbReference type="InterPro" id="IPR042178">
    <property type="entry name" value="Serpin_sf_1"/>
</dbReference>
<dbReference type="AlphaFoldDB" id="A0AAJ7TV57"/>
<dbReference type="InterPro" id="IPR023795">
    <property type="entry name" value="Serpin_CS"/>
</dbReference>
<dbReference type="CTD" id="5176"/>
<dbReference type="KEGG" id="pmrn:116950159"/>
<dbReference type="PROSITE" id="PS00284">
    <property type="entry name" value="SERPIN"/>
    <property type="match status" value="1"/>
</dbReference>
<dbReference type="SMART" id="SM00093">
    <property type="entry name" value="SERPIN"/>
    <property type="match status" value="1"/>
</dbReference>
<dbReference type="GO" id="GO:0005615">
    <property type="term" value="C:extracellular space"/>
    <property type="evidence" value="ECO:0007669"/>
    <property type="project" value="InterPro"/>
</dbReference>
<feature type="chain" id="PRO_5042593341" evidence="3">
    <location>
        <begin position="21"/>
        <end position="465"/>
    </location>
</feature>